<comment type="caution">
    <text evidence="2">The sequence shown here is derived from an EMBL/GenBank/DDBJ whole genome shotgun (WGS) entry which is preliminary data.</text>
</comment>
<feature type="domain" description="RNB" evidence="1">
    <location>
        <begin position="2"/>
        <end position="131"/>
    </location>
</feature>
<dbReference type="OrthoDB" id="372421at2759"/>
<dbReference type="AlphaFoldDB" id="A0A1Q3CD88"/>
<accession>A0A1Q3CD88</accession>
<dbReference type="InParanoid" id="A0A1Q3CD88"/>
<dbReference type="InterPro" id="IPR050180">
    <property type="entry name" value="RNR_Ribonuclease"/>
</dbReference>
<dbReference type="Pfam" id="PF00773">
    <property type="entry name" value="RNB"/>
    <property type="match status" value="1"/>
</dbReference>
<dbReference type="EMBL" id="BDDD01001754">
    <property type="protein sequence ID" value="GAV78185.1"/>
    <property type="molecule type" value="Genomic_DNA"/>
</dbReference>
<protein>
    <submittedName>
        <fullName evidence="2">RNB domain-containing protein</fullName>
    </submittedName>
</protein>
<feature type="non-terminal residue" evidence="2">
    <location>
        <position position="1"/>
    </location>
</feature>
<reference evidence="3" key="1">
    <citation type="submission" date="2016-04" db="EMBL/GenBank/DDBJ databases">
        <title>Cephalotus genome sequencing.</title>
        <authorList>
            <person name="Fukushima K."/>
            <person name="Hasebe M."/>
            <person name="Fang X."/>
        </authorList>
    </citation>
    <scope>NUCLEOTIDE SEQUENCE [LARGE SCALE GENOMIC DNA]</scope>
    <source>
        <strain evidence="3">cv. St1</strain>
    </source>
</reference>
<evidence type="ECO:0000259" key="1">
    <source>
        <dbReference type="Pfam" id="PF00773"/>
    </source>
</evidence>
<evidence type="ECO:0000313" key="2">
    <source>
        <dbReference type="EMBL" id="GAV78185.1"/>
    </source>
</evidence>
<gene>
    <name evidence="2" type="ORF">CFOL_v3_21653</name>
</gene>
<dbReference type="PANTHER" id="PTHR23355">
    <property type="entry name" value="RIBONUCLEASE"/>
    <property type="match status" value="1"/>
</dbReference>
<dbReference type="InterPro" id="IPR012340">
    <property type="entry name" value="NA-bd_OB-fold"/>
</dbReference>
<keyword evidence="3" id="KW-1185">Reference proteome</keyword>
<dbReference type="InterPro" id="IPR001900">
    <property type="entry name" value="RNase_II/R"/>
</dbReference>
<dbReference type="GO" id="GO:0004519">
    <property type="term" value="F:endonuclease activity"/>
    <property type="evidence" value="ECO:0007669"/>
    <property type="project" value="TreeGrafter"/>
</dbReference>
<dbReference type="PANTHER" id="PTHR23355:SF35">
    <property type="entry name" value="EXOSOME COMPLEX EXONUCLEASE RRP44"/>
    <property type="match status" value="1"/>
</dbReference>
<evidence type="ECO:0000313" key="3">
    <source>
        <dbReference type="Proteomes" id="UP000187406"/>
    </source>
</evidence>
<name>A0A1Q3CD88_CEPFO</name>
<dbReference type="GO" id="GO:0016075">
    <property type="term" value="P:rRNA catabolic process"/>
    <property type="evidence" value="ECO:0007669"/>
    <property type="project" value="TreeGrafter"/>
</dbReference>
<dbReference type="GO" id="GO:0000175">
    <property type="term" value="F:3'-5'-RNA exonuclease activity"/>
    <property type="evidence" value="ECO:0007669"/>
    <property type="project" value="TreeGrafter"/>
</dbReference>
<dbReference type="STRING" id="3775.A0A1Q3CD88"/>
<organism evidence="2 3">
    <name type="scientific">Cephalotus follicularis</name>
    <name type="common">Albany pitcher plant</name>
    <dbReference type="NCBI Taxonomy" id="3775"/>
    <lineage>
        <taxon>Eukaryota</taxon>
        <taxon>Viridiplantae</taxon>
        <taxon>Streptophyta</taxon>
        <taxon>Embryophyta</taxon>
        <taxon>Tracheophyta</taxon>
        <taxon>Spermatophyta</taxon>
        <taxon>Magnoliopsida</taxon>
        <taxon>eudicotyledons</taxon>
        <taxon>Gunneridae</taxon>
        <taxon>Pentapetalae</taxon>
        <taxon>rosids</taxon>
        <taxon>fabids</taxon>
        <taxon>Oxalidales</taxon>
        <taxon>Cephalotaceae</taxon>
        <taxon>Cephalotus</taxon>
    </lineage>
</organism>
<proteinExistence type="predicted"/>
<feature type="non-terminal residue" evidence="2">
    <location>
        <position position="131"/>
    </location>
</feature>
<dbReference type="GO" id="GO:0000176">
    <property type="term" value="C:nuclear exosome (RNase complex)"/>
    <property type="evidence" value="ECO:0007669"/>
    <property type="project" value="TreeGrafter"/>
</dbReference>
<dbReference type="GO" id="GO:0071031">
    <property type="term" value="P:nuclear mRNA surveillance of mRNA 3'-end processing"/>
    <property type="evidence" value="ECO:0007669"/>
    <property type="project" value="TreeGrafter"/>
</dbReference>
<sequence>IMRQRRIEIGALTLTSVEVKFQIDTETDDPLDIGMYQIREADQMVEEFILAANVSIAKQILKHFPPCSLLRHHPTLTREMLEPLLRTATAVGLNLDVSSSKALADSLDQVVGDDPYFNKLIQILATRCMTQ</sequence>
<dbReference type="Proteomes" id="UP000187406">
    <property type="component" value="Unassembled WGS sequence"/>
</dbReference>
<dbReference type="GO" id="GO:0003723">
    <property type="term" value="F:RNA binding"/>
    <property type="evidence" value="ECO:0007669"/>
    <property type="project" value="InterPro"/>
</dbReference>
<dbReference type="GO" id="GO:0000177">
    <property type="term" value="C:cytoplasmic exosome (RNase complex)"/>
    <property type="evidence" value="ECO:0007669"/>
    <property type="project" value="TreeGrafter"/>
</dbReference>
<dbReference type="SUPFAM" id="SSF50249">
    <property type="entry name" value="Nucleic acid-binding proteins"/>
    <property type="match status" value="1"/>
</dbReference>